<gene>
    <name evidence="6" type="ORF">ACFQS1_21610</name>
</gene>
<evidence type="ECO:0000256" key="2">
    <source>
        <dbReference type="ARBA" id="ARBA00023082"/>
    </source>
</evidence>
<dbReference type="InterPro" id="IPR036388">
    <property type="entry name" value="WH-like_DNA-bd_sf"/>
</dbReference>
<evidence type="ECO:0000313" key="7">
    <source>
        <dbReference type="Proteomes" id="UP001596548"/>
    </source>
</evidence>
<dbReference type="InterPro" id="IPR039425">
    <property type="entry name" value="RNA_pol_sigma-70-like"/>
</dbReference>
<protein>
    <submittedName>
        <fullName evidence="6">Sigma factor-like helix-turn-helix DNA-binding protein</fullName>
    </submittedName>
</protein>
<dbReference type="InterPro" id="IPR013324">
    <property type="entry name" value="RNA_pol_sigma_r3/r4-like"/>
</dbReference>
<dbReference type="Proteomes" id="UP001596548">
    <property type="component" value="Unassembled WGS sequence"/>
</dbReference>
<dbReference type="Gene3D" id="1.10.10.10">
    <property type="entry name" value="Winged helix-like DNA-binding domain superfamily/Winged helix DNA-binding domain"/>
    <property type="match status" value="1"/>
</dbReference>
<keyword evidence="3" id="KW-0238">DNA-binding</keyword>
<proteinExistence type="predicted"/>
<keyword evidence="7" id="KW-1185">Reference proteome</keyword>
<name>A0ABW2HTS4_9ACTN</name>
<feature type="domain" description="RNA polymerase sigma-70 region 4" evidence="5">
    <location>
        <begin position="89"/>
        <end position="138"/>
    </location>
</feature>
<evidence type="ECO:0000256" key="3">
    <source>
        <dbReference type="ARBA" id="ARBA00023125"/>
    </source>
</evidence>
<evidence type="ECO:0000259" key="5">
    <source>
        <dbReference type="Pfam" id="PF04545"/>
    </source>
</evidence>
<dbReference type="Pfam" id="PF04545">
    <property type="entry name" value="Sigma70_r4"/>
    <property type="match status" value="1"/>
</dbReference>
<evidence type="ECO:0000256" key="4">
    <source>
        <dbReference type="ARBA" id="ARBA00023163"/>
    </source>
</evidence>
<reference evidence="7" key="1">
    <citation type="journal article" date="2019" name="Int. J. Syst. Evol. Microbiol.">
        <title>The Global Catalogue of Microorganisms (GCM) 10K type strain sequencing project: providing services to taxonomists for standard genome sequencing and annotation.</title>
        <authorList>
            <consortium name="The Broad Institute Genomics Platform"/>
            <consortium name="The Broad Institute Genome Sequencing Center for Infectious Disease"/>
            <person name="Wu L."/>
            <person name="Ma J."/>
        </authorList>
    </citation>
    <scope>NUCLEOTIDE SEQUENCE [LARGE SCALE GENOMIC DNA]</scope>
    <source>
        <strain evidence="7">XZYJT-10</strain>
    </source>
</reference>
<keyword evidence="1" id="KW-0805">Transcription regulation</keyword>
<accession>A0ABW2HTS4</accession>
<evidence type="ECO:0000313" key="6">
    <source>
        <dbReference type="EMBL" id="MFC7276597.1"/>
    </source>
</evidence>
<dbReference type="Gene3D" id="1.10.1740.10">
    <property type="match status" value="1"/>
</dbReference>
<evidence type="ECO:0000256" key="1">
    <source>
        <dbReference type="ARBA" id="ARBA00023015"/>
    </source>
</evidence>
<comment type="caution">
    <text evidence="6">The sequence shown here is derived from an EMBL/GenBank/DDBJ whole genome shotgun (WGS) entry which is preliminary data.</text>
</comment>
<sequence>MSRRGRADEVLVRRIFEEHGAALLAYASRLTGDRVRGETVARQALLAAWRDPTVLDGPARARLFAIVRDLAGAPGVAGASGDAMALLGAMETLEPEHREVLRELYFQGRDVAEAAESLGVPAGQVKARSYHALRRLREVVAG</sequence>
<organism evidence="6 7">
    <name type="scientific">Paractinoplanes rhizophilus</name>
    <dbReference type="NCBI Taxonomy" id="1416877"/>
    <lineage>
        <taxon>Bacteria</taxon>
        <taxon>Bacillati</taxon>
        <taxon>Actinomycetota</taxon>
        <taxon>Actinomycetes</taxon>
        <taxon>Micromonosporales</taxon>
        <taxon>Micromonosporaceae</taxon>
        <taxon>Paractinoplanes</taxon>
    </lineage>
</organism>
<dbReference type="SUPFAM" id="SSF88659">
    <property type="entry name" value="Sigma3 and sigma4 domains of RNA polymerase sigma factors"/>
    <property type="match status" value="1"/>
</dbReference>
<dbReference type="EMBL" id="JBHTBJ010000015">
    <property type="protein sequence ID" value="MFC7276597.1"/>
    <property type="molecule type" value="Genomic_DNA"/>
</dbReference>
<keyword evidence="2" id="KW-0731">Sigma factor</keyword>
<dbReference type="InterPro" id="IPR007630">
    <property type="entry name" value="RNA_pol_sigma70_r4"/>
</dbReference>
<dbReference type="PANTHER" id="PTHR43133:SF52">
    <property type="entry name" value="ECF RNA POLYMERASE SIGMA FACTOR SIGL"/>
    <property type="match status" value="1"/>
</dbReference>
<keyword evidence="4" id="KW-0804">Transcription</keyword>
<dbReference type="PANTHER" id="PTHR43133">
    <property type="entry name" value="RNA POLYMERASE ECF-TYPE SIGMA FACTO"/>
    <property type="match status" value="1"/>
</dbReference>
<dbReference type="RefSeq" id="WP_378971115.1">
    <property type="nucleotide sequence ID" value="NZ_JBHTBJ010000015.1"/>
</dbReference>